<proteinExistence type="predicted"/>
<name>A0A915LAC4_ROMCU</name>
<protein>
    <submittedName>
        <fullName evidence="2">Uncharacterized protein</fullName>
    </submittedName>
</protein>
<evidence type="ECO:0000313" key="2">
    <source>
        <dbReference type="WBParaSite" id="nRc.2.0.1.t47338-RA"/>
    </source>
</evidence>
<sequence>MANRGATIVTNDGHANPKKRALEIDNNGYSTTDPYLLAAAQALSSTASAKRAALDKSGLPFYQPTITAAAYPFNLQQYQQLTPAAAAIPALPGASYFPAAAFTRALGYRKKYSRFLGLYERKWMVCRHLYLRPFTSTIPLPRPIHYLY</sequence>
<organism evidence="1 2">
    <name type="scientific">Romanomermis culicivorax</name>
    <name type="common">Nematode worm</name>
    <dbReference type="NCBI Taxonomy" id="13658"/>
    <lineage>
        <taxon>Eukaryota</taxon>
        <taxon>Metazoa</taxon>
        <taxon>Ecdysozoa</taxon>
        <taxon>Nematoda</taxon>
        <taxon>Enoplea</taxon>
        <taxon>Dorylaimia</taxon>
        <taxon>Mermithida</taxon>
        <taxon>Mermithoidea</taxon>
        <taxon>Mermithidae</taxon>
        <taxon>Romanomermis</taxon>
    </lineage>
</organism>
<dbReference type="AlphaFoldDB" id="A0A915LAC4"/>
<accession>A0A915LAC4</accession>
<dbReference type="Proteomes" id="UP000887565">
    <property type="component" value="Unplaced"/>
</dbReference>
<reference evidence="2" key="1">
    <citation type="submission" date="2022-11" db="UniProtKB">
        <authorList>
            <consortium name="WormBaseParasite"/>
        </authorList>
    </citation>
    <scope>IDENTIFICATION</scope>
</reference>
<evidence type="ECO:0000313" key="1">
    <source>
        <dbReference type="Proteomes" id="UP000887565"/>
    </source>
</evidence>
<keyword evidence="1" id="KW-1185">Reference proteome</keyword>
<dbReference type="WBParaSite" id="nRc.2.0.1.t47338-RA">
    <property type="protein sequence ID" value="nRc.2.0.1.t47338-RA"/>
    <property type="gene ID" value="nRc.2.0.1.g47338"/>
</dbReference>